<sequence>MRIRNSHHSMCPRSSPCRSVAVSFCRRVVSWSILRTELLIAIPQISHSAIHQQQHLGWFMKLLRLEMSAFFRHTLNLVSRLRCRSDINETLHTARRRGFDSNLPGMDSTSDVTSEKVPAAVGGFSDIVSLQESPTRERVGLVLCRNWLELSTAAGGEAM</sequence>
<gene>
    <name evidence="1" type="ORF">EX30DRAFT_391088</name>
</gene>
<accession>A0A4S2MXP3</accession>
<dbReference type="AlphaFoldDB" id="A0A4S2MXP3"/>
<dbReference type="InParanoid" id="A0A4S2MXP3"/>
<proteinExistence type="predicted"/>
<protein>
    <submittedName>
        <fullName evidence="1">Uncharacterized protein</fullName>
    </submittedName>
</protein>
<name>A0A4S2MXP3_9PEZI</name>
<dbReference type="Proteomes" id="UP000298138">
    <property type="component" value="Unassembled WGS sequence"/>
</dbReference>
<dbReference type="EMBL" id="ML220119">
    <property type="protein sequence ID" value="TGZ81450.1"/>
    <property type="molecule type" value="Genomic_DNA"/>
</dbReference>
<reference evidence="1 2" key="1">
    <citation type="submission" date="2019-04" db="EMBL/GenBank/DDBJ databases">
        <title>Comparative genomics and transcriptomics to analyze fruiting body development in filamentous ascomycetes.</title>
        <authorList>
            <consortium name="DOE Joint Genome Institute"/>
            <person name="Lutkenhaus R."/>
            <person name="Traeger S."/>
            <person name="Breuer J."/>
            <person name="Kuo A."/>
            <person name="Lipzen A."/>
            <person name="Pangilinan J."/>
            <person name="Dilworth D."/>
            <person name="Sandor L."/>
            <person name="Poggeler S."/>
            <person name="Barry K."/>
            <person name="Grigoriev I.V."/>
            <person name="Nowrousian M."/>
        </authorList>
    </citation>
    <scope>NUCLEOTIDE SEQUENCE [LARGE SCALE GENOMIC DNA]</scope>
    <source>
        <strain evidence="1 2">CBS 389.68</strain>
    </source>
</reference>
<organism evidence="1 2">
    <name type="scientific">Ascodesmis nigricans</name>
    <dbReference type="NCBI Taxonomy" id="341454"/>
    <lineage>
        <taxon>Eukaryota</taxon>
        <taxon>Fungi</taxon>
        <taxon>Dikarya</taxon>
        <taxon>Ascomycota</taxon>
        <taxon>Pezizomycotina</taxon>
        <taxon>Pezizomycetes</taxon>
        <taxon>Pezizales</taxon>
        <taxon>Ascodesmidaceae</taxon>
        <taxon>Ascodesmis</taxon>
    </lineage>
</organism>
<keyword evidence="2" id="KW-1185">Reference proteome</keyword>
<evidence type="ECO:0000313" key="2">
    <source>
        <dbReference type="Proteomes" id="UP000298138"/>
    </source>
</evidence>
<evidence type="ECO:0000313" key="1">
    <source>
        <dbReference type="EMBL" id="TGZ81450.1"/>
    </source>
</evidence>